<accession>U9T133</accession>
<sequence>MEIIFQRAKELLRRQMKNDVIFLRYMNDQKLSAFCHVVQLFNIINSGPLALLTNRFPENAHAVQNVYPVVRFTVYKKYNYETVTQGSQLACEQPIICMRSQSVG</sequence>
<gene>
    <name evidence="1" type="ORF">GLOINDRAFT_327904</name>
</gene>
<proteinExistence type="predicted"/>
<protein>
    <submittedName>
        <fullName evidence="1">Uncharacterized protein</fullName>
    </submittedName>
</protein>
<organism evidence="1">
    <name type="scientific">Rhizophagus irregularis (strain DAOM 181602 / DAOM 197198 / MUCL 43194)</name>
    <name type="common">Arbuscular mycorrhizal fungus</name>
    <name type="synonym">Glomus intraradices</name>
    <dbReference type="NCBI Taxonomy" id="747089"/>
    <lineage>
        <taxon>Eukaryota</taxon>
        <taxon>Fungi</taxon>
        <taxon>Fungi incertae sedis</taxon>
        <taxon>Mucoromycota</taxon>
        <taxon>Glomeromycotina</taxon>
        <taxon>Glomeromycetes</taxon>
        <taxon>Glomerales</taxon>
        <taxon>Glomeraceae</taxon>
        <taxon>Rhizophagus</taxon>
    </lineage>
</organism>
<dbReference type="AlphaFoldDB" id="U9T133"/>
<name>U9T133_RHIID</name>
<evidence type="ECO:0000313" key="1">
    <source>
        <dbReference type="EMBL" id="ESA01875.1"/>
    </source>
</evidence>
<dbReference type="HOGENOM" id="CLU_2251490_0_0_1"/>
<reference evidence="1" key="1">
    <citation type="submission" date="2013-07" db="EMBL/GenBank/DDBJ databases">
        <title>The genome of an arbuscular mycorrhizal fungus provides insights into the evolution of the oldest plant symbiosis.</title>
        <authorList>
            <consortium name="DOE Joint Genome Institute"/>
            <person name="Tisserant E."/>
            <person name="Malbreil M."/>
            <person name="Kuo A."/>
            <person name="Kohler A."/>
            <person name="Symeonidi A."/>
            <person name="Balestrini R."/>
            <person name="Charron P."/>
            <person name="Duensing N."/>
            <person name="Frei-dit-Frey N."/>
            <person name="Gianinazzi-Pearson V."/>
            <person name="Gilbert B."/>
            <person name="Handa Y."/>
            <person name="Hijri M."/>
            <person name="Kaul R."/>
            <person name="Kawaguchi M."/>
            <person name="Krajinski F."/>
            <person name="Lammers P."/>
            <person name="Lapierre D."/>
            <person name="Masclaux F.G."/>
            <person name="Murat C."/>
            <person name="Morin E."/>
            <person name="Ndikumana S."/>
            <person name="Pagni M."/>
            <person name="Petitpierre D."/>
            <person name="Requena N."/>
            <person name="Rosikiewicz P."/>
            <person name="Riley R."/>
            <person name="Saito K."/>
            <person name="San Clemente H."/>
            <person name="Shapiro H."/>
            <person name="van Tuinen D."/>
            <person name="Becard G."/>
            <person name="Bonfante P."/>
            <person name="Paszkowski U."/>
            <person name="Shachar-Hill Y."/>
            <person name="Young J.P."/>
            <person name="Sanders I.R."/>
            <person name="Henrissat B."/>
            <person name="Rensing S.A."/>
            <person name="Grigoriev I.V."/>
            <person name="Corradi N."/>
            <person name="Roux C."/>
            <person name="Martin F."/>
        </authorList>
    </citation>
    <scope>NUCLEOTIDE SEQUENCE</scope>
    <source>
        <strain evidence="1">DAOM 197198</strain>
    </source>
</reference>
<dbReference type="EMBL" id="KI296141">
    <property type="protein sequence ID" value="ESA01875.1"/>
    <property type="molecule type" value="Genomic_DNA"/>
</dbReference>